<feature type="domain" description="SpaA-like prealbumin fold" evidence="3">
    <location>
        <begin position="346"/>
        <end position="431"/>
    </location>
</feature>
<keyword evidence="1" id="KW-0472">Membrane</keyword>
<dbReference type="Gene3D" id="2.60.40.10">
    <property type="entry name" value="Immunoglobulins"/>
    <property type="match status" value="2"/>
</dbReference>
<dbReference type="NCBIfam" id="NF033902">
    <property type="entry name" value="iso_D2_wall_anc"/>
    <property type="match status" value="1"/>
</dbReference>
<evidence type="ECO:0000313" key="5">
    <source>
        <dbReference type="Proteomes" id="UP000636755"/>
    </source>
</evidence>
<feature type="signal peptide" evidence="2">
    <location>
        <begin position="1"/>
        <end position="32"/>
    </location>
</feature>
<protein>
    <submittedName>
        <fullName evidence="4">SpaH/EbpB family LPXTG-anchored major pilin</fullName>
    </submittedName>
</protein>
<keyword evidence="5" id="KW-1185">Reference proteome</keyword>
<reference evidence="4 5" key="1">
    <citation type="submission" date="2020-08" db="EMBL/GenBank/DDBJ databases">
        <title>Genome public.</title>
        <authorList>
            <person name="Liu C."/>
            <person name="Sun Q."/>
        </authorList>
    </citation>
    <scope>NUCLEOTIDE SEQUENCE [LARGE SCALE GENOMIC DNA]</scope>
    <source>
        <strain evidence="4 5">NSJ-71</strain>
    </source>
</reference>
<evidence type="ECO:0000313" key="4">
    <source>
        <dbReference type="EMBL" id="MBC5727760.1"/>
    </source>
</evidence>
<evidence type="ECO:0000256" key="2">
    <source>
        <dbReference type="SAM" id="SignalP"/>
    </source>
</evidence>
<dbReference type="Gene3D" id="2.60.40.740">
    <property type="match status" value="1"/>
</dbReference>
<evidence type="ECO:0000259" key="3">
    <source>
        <dbReference type="Pfam" id="PF17802"/>
    </source>
</evidence>
<dbReference type="InterPro" id="IPR041033">
    <property type="entry name" value="SpaA_PFL_dom_1"/>
</dbReference>
<keyword evidence="1" id="KW-1133">Transmembrane helix</keyword>
<accession>A0ABR7HJU0</accession>
<evidence type="ECO:0000256" key="1">
    <source>
        <dbReference type="SAM" id="Phobius"/>
    </source>
</evidence>
<dbReference type="EMBL" id="JACOPS010000002">
    <property type="protein sequence ID" value="MBC5727760.1"/>
    <property type="molecule type" value="Genomic_DNA"/>
</dbReference>
<proteinExistence type="predicted"/>
<dbReference type="InterPro" id="IPR048052">
    <property type="entry name" value="FM1-like"/>
</dbReference>
<dbReference type="Pfam" id="PF17802">
    <property type="entry name" value="SpaA"/>
    <property type="match status" value="1"/>
</dbReference>
<feature type="transmembrane region" description="Helical" evidence="1">
    <location>
        <begin position="469"/>
        <end position="493"/>
    </location>
</feature>
<organism evidence="4 5">
    <name type="scientific">Ruminococcus intestinalis</name>
    <dbReference type="NCBI Taxonomy" id="2763066"/>
    <lineage>
        <taxon>Bacteria</taxon>
        <taxon>Bacillati</taxon>
        <taxon>Bacillota</taxon>
        <taxon>Clostridia</taxon>
        <taxon>Eubacteriales</taxon>
        <taxon>Oscillospiraceae</taxon>
        <taxon>Ruminococcus</taxon>
    </lineage>
</organism>
<keyword evidence="2" id="KW-0732">Signal</keyword>
<dbReference type="InterPro" id="IPR013783">
    <property type="entry name" value="Ig-like_fold"/>
</dbReference>
<dbReference type="RefSeq" id="WP_186935030.1">
    <property type="nucleotide sequence ID" value="NZ_JACOPS010000002.1"/>
</dbReference>
<gene>
    <name evidence="4" type="ORF">H8R91_04320</name>
</gene>
<sequence length="502" mass="53667">MRKSIRKSFTGKLLAVVMMLTLLFAAIPTASAATALKTNQKVNISVKCTKPGYTFELFRVADLKSTTATPFKTEYTSLISSVSAEILAGDSKAALDALDNADLSTAVSQGTFTSSATNTTQSFSSLAQGIYYIKCVKYPAGVTSITNSVLALPYYNNGEWVYSYAEINLASKVADSTPSTEKSITNSTKNNTNYTDVSLGDTVNFKLKNTVAGSNDIKLTTYAVYDDMSAGLTLNKSSFKVTLVDAKGAKVADLTKGTDYKVNVTSEGEGKNTKFNVALTSEYLAKSDFYTSNAKFVIVTYSTTVNKYAVVGTAGNPNEDVKLEYGNDSGVDSVPGNKVYVYTYRIGVNKLDEAGNPLAGATFDLYKTKADAESQKNAIATGTSDSNGTVKFMNSANEEMKVQSGTYYIVETVAPAGYNVYGKVIEVEIPVQYNSVFTKNTWVKNAPTNGAVEITVTDTIVFFPKTGGYVGFIRVAGVACVGISLALVLAYLIKKKSAKTAK</sequence>
<dbReference type="Proteomes" id="UP000636755">
    <property type="component" value="Unassembled WGS sequence"/>
</dbReference>
<keyword evidence="1" id="KW-0812">Transmembrane</keyword>
<comment type="caution">
    <text evidence="4">The sequence shown here is derived from an EMBL/GenBank/DDBJ whole genome shotgun (WGS) entry which is preliminary data.</text>
</comment>
<feature type="chain" id="PRO_5045046353" evidence="2">
    <location>
        <begin position="33"/>
        <end position="502"/>
    </location>
</feature>
<name>A0ABR7HJU0_9FIRM</name>